<sequence length="440" mass="50354">MALLAVQHTLFSSPFDQPPPIFTADPNLRTYTIDENSPKNLQWSSLPHDTQRDIMDHLWVAGRGYYFLHRTIQLPLVSRQWAALLRPLLLARIDICCPSKGEKILEWVNEEIEHKALFPRRGMVRHLRLVRHCGCRFVKEEEDEAAKVKGKKKGAKGKGLILHKQMATLMGMFPRLREVRLESLESGKYSPEPLRAIQESSLFEKIKFVGVSHGIPIDLGPLLESLVPSNQKRHLYFSWGRVQSLSTNISPLEHITTLHLRQMKMPRQFFADLMKLLPNITDLRIELVSGPHSDDIFSVISSLSSKLQSLALNFRLMSFGEQSRANDLLLVLTGLKFPQLAYFEYTPYQLPRDTTQRFTDSVFPVLRSLTFLVDDSFILAEDVRIITDALGSHLRRVHVSKSWLGANAHEERAARAKVIADCAEKGIEVLYRSKNHDMYV</sequence>
<proteinExistence type="predicted"/>
<dbReference type="HOGENOM" id="CLU_622650_0_0_1"/>
<dbReference type="EMBL" id="KL197730">
    <property type="protein sequence ID" value="KDQ54094.1"/>
    <property type="molecule type" value="Genomic_DNA"/>
</dbReference>
<evidence type="ECO:0000313" key="2">
    <source>
        <dbReference type="Proteomes" id="UP000027265"/>
    </source>
</evidence>
<reference evidence="2" key="1">
    <citation type="journal article" date="2014" name="Proc. Natl. Acad. Sci. U.S.A.">
        <title>Extensive sampling of basidiomycete genomes demonstrates inadequacy of the white-rot/brown-rot paradigm for wood decay fungi.</title>
        <authorList>
            <person name="Riley R."/>
            <person name="Salamov A.A."/>
            <person name="Brown D.W."/>
            <person name="Nagy L.G."/>
            <person name="Floudas D."/>
            <person name="Held B.W."/>
            <person name="Levasseur A."/>
            <person name="Lombard V."/>
            <person name="Morin E."/>
            <person name="Otillar R."/>
            <person name="Lindquist E.A."/>
            <person name="Sun H."/>
            <person name="LaButti K.M."/>
            <person name="Schmutz J."/>
            <person name="Jabbour D."/>
            <person name="Luo H."/>
            <person name="Baker S.E."/>
            <person name="Pisabarro A.G."/>
            <person name="Walton J.D."/>
            <person name="Blanchette R.A."/>
            <person name="Henrissat B."/>
            <person name="Martin F."/>
            <person name="Cullen D."/>
            <person name="Hibbett D.S."/>
            <person name="Grigoriev I.V."/>
        </authorList>
    </citation>
    <scope>NUCLEOTIDE SEQUENCE [LARGE SCALE GENOMIC DNA]</scope>
    <source>
        <strain evidence="2">MUCL 33604</strain>
    </source>
</reference>
<dbReference type="Proteomes" id="UP000027265">
    <property type="component" value="Unassembled WGS sequence"/>
</dbReference>
<protein>
    <submittedName>
        <fullName evidence="1">Uncharacterized protein</fullName>
    </submittedName>
</protein>
<name>A0A067PH28_9AGAM</name>
<gene>
    <name evidence="1" type="ORF">JAAARDRAFT_411638</name>
</gene>
<dbReference type="InterPro" id="IPR032675">
    <property type="entry name" value="LRR_dom_sf"/>
</dbReference>
<evidence type="ECO:0000313" key="1">
    <source>
        <dbReference type="EMBL" id="KDQ54094.1"/>
    </source>
</evidence>
<dbReference type="AlphaFoldDB" id="A0A067PH28"/>
<accession>A0A067PH28</accession>
<organism evidence="1 2">
    <name type="scientific">Jaapia argillacea MUCL 33604</name>
    <dbReference type="NCBI Taxonomy" id="933084"/>
    <lineage>
        <taxon>Eukaryota</taxon>
        <taxon>Fungi</taxon>
        <taxon>Dikarya</taxon>
        <taxon>Basidiomycota</taxon>
        <taxon>Agaricomycotina</taxon>
        <taxon>Agaricomycetes</taxon>
        <taxon>Agaricomycetidae</taxon>
        <taxon>Jaapiales</taxon>
        <taxon>Jaapiaceae</taxon>
        <taxon>Jaapia</taxon>
    </lineage>
</organism>
<dbReference type="InParanoid" id="A0A067PH28"/>
<dbReference type="Gene3D" id="3.80.10.10">
    <property type="entry name" value="Ribonuclease Inhibitor"/>
    <property type="match status" value="1"/>
</dbReference>
<keyword evidence="2" id="KW-1185">Reference proteome</keyword>